<reference evidence="1" key="1">
    <citation type="submission" date="2022-11" db="EMBL/GenBank/DDBJ databases">
        <title>beta-Carotene-producing bacterium, Jeongeuplla avenae sp. nov., alleviates the salt stress of Arabidopsis seedlings.</title>
        <authorList>
            <person name="Jiang L."/>
            <person name="Lee J."/>
        </authorList>
    </citation>
    <scope>NUCLEOTIDE SEQUENCE</scope>
    <source>
        <strain evidence="1">DY_R2A_6</strain>
    </source>
</reference>
<organism evidence="1 2">
    <name type="scientific">Antarcticirhabdus aurantiaca</name>
    <dbReference type="NCBI Taxonomy" id="2606717"/>
    <lineage>
        <taxon>Bacteria</taxon>
        <taxon>Pseudomonadati</taxon>
        <taxon>Pseudomonadota</taxon>
        <taxon>Alphaproteobacteria</taxon>
        <taxon>Hyphomicrobiales</taxon>
        <taxon>Aurantimonadaceae</taxon>
        <taxon>Antarcticirhabdus</taxon>
    </lineage>
</organism>
<accession>A0ACD4NLA8</accession>
<sequence length="69" mass="7080">MDAQLDRELDAVFRRHEGADVEEPALVGVTDPLGFWGVLGLVMMALIVGALAGGLGAFVAAAPASCEVL</sequence>
<dbReference type="EMBL" id="CP113520">
    <property type="protein sequence ID" value="WAJ27577.1"/>
    <property type="molecule type" value="Genomic_DNA"/>
</dbReference>
<proteinExistence type="predicted"/>
<protein>
    <submittedName>
        <fullName evidence="1">Uncharacterized protein</fullName>
    </submittedName>
</protein>
<dbReference type="Proteomes" id="UP001163223">
    <property type="component" value="Chromosome"/>
</dbReference>
<name>A0ACD4NLA8_9HYPH</name>
<evidence type="ECO:0000313" key="2">
    <source>
        <dbReference type="Proteomes" id="UP001163223"/>
    </source>
</evidence>
<gene>
    <name evidence="1" type="ORF">OXU80_22455</name>
</gene>
<evidence type="ECO:0000313" key="1">
    <source>
        <dbReference type="EMBL" id="WAJ27577.1"/>
    </source>
</evidence>
<keyword evidence="2" id="KW-1185">Reference proteome</keyword>